<dbReference type="OrthoDB" id="6225069at2759"/>
<organism evidence="3">
    <name type="scientific">Echinostoma caproni</name>
    <dbReference type="NCBI Taxonomy" id="27848"/>
    <lineage>
        <taxon>Eukaryota</taxon>
        <taxon>Metazoa</taxon>
        <taxon>Spiralia</taxon>
        <taxon>Lophotrochozoa</taxon>
        <taxon>Platyhelminthes</taxon>
        <taxon>Trematoda</taxon>
        <taxon>Digenea</taxon>
        <taxon>Plagiorchiida</taxon>
        <taxon>Echinostomata</taxon>
        <taxon>Echinostomatoidea</taxon>
        <taxon>Echinostomatidae</taxon>
        <taxon>Echinostoma</taxon>
    </lineage>
</organism>
<name>A0A183ABI4_9TREM</name>
<dbReference type="EMBL" id="UZAN01041187">
    <property type="protein sequence ID" value="VDP72254.1"/>
    <property type="molecule type" value="Genomic_DNA"/>
</dbReference>
<evidence type="ECO:0000313" key="2">
    <source>
        <dbReference type="Proteomes" id="UP000272942"/>
    </source>
</evidence>
<evidence type="ECO:0000313" key="1">
    <source>
        <dbReference type="EMBL" id="VDP72254.1"/>
    </source>
</evidence>
<sequence>MENVKSDGQKRPYRFTSAEDRRRVIECARRRDELKEVTKHLGIKIKTCHAIAATNREVTLNPGSYKTKFNDEFTKHLCDVVDEKPKATLRQLKERMGTDFPSISLSKTSIDRLLDGHQLTS</sequence>
<keyword evidence="2" id="KW-1185">Reference proteome</keyword>
<accession>A0A183ABI4</accession>
<dbReference type="InterPro" id="IPR009057">
    <property type="entry name" value="Homeodomain-like_sf"/>
</dbReference>
<dbReference type="Proteomes" id="UP000272942">
    <property type="component" value="Unassembled WGS sequence"/>
</dbReference>
<reference evidence="1 2" key="2">
    <citation type="submission" date="2018-11" db="EMBL/GenBank/DDBJ databases">
        <authorList>
            <consortium name="Pathogen Informatics"/>
        </authorList>
    </citation>
    <scope>NUCLEOTIDE SEQUENCE [LARGE SCALE GENOMIC DNA]</scope>
    <source>
        <strain evidence="1 2">Egypt</strain>
    </source>
</reference>
<reference evidence="3" key="1">
    <citation type="submission" date="2016-06" db="UniProtKB">
        <authorList>
            <consortium name="WormBaseParasite"/>
        </authorList>
    </citation>
    <scope>IDENTIFICATION</scope>
</reference>
<proteinExistence type="predicted"/>
<dbReference type="WBParaSite" id="ECPE_0000433101-mRNA-1">
    <property type="protein sequence ID" value="ECPE_0000433101-mRNA-1"/>
    <property type="gene ID" value="ECPE_0000433101"/>
</dbReference>
<protein>
    <submittedName>
        <fullName evidence="3">Transposase</fullName>
    </submittedName>
</protein>
<gene>
    <name evidence="1" type="ORF">ECPE_LOCUS4319</name>
</gene>
<dbReference type="SUPFAM" id="SSF46689">
    <property type="entry name" value="Homeodomain-like"/>
    <property type="match status" value="1"/>
</dbReference>
<dbReference type="AlphaFoldDB" id="A0A183ABI4"/>
<evidence type="ECO:0000313" key="3">
    <source>
        <dbReference type="WBParaSite" id="ECPE_0000433101-mRNA-1"/>
    </source>
</evidence>